<sequence>IKRGNHLLTLVLRGSGVNGRTCRSNNYVLGECSRLT</sequence>
<organism evidence="1 2">
    <name type="scientific">Allacma fusca</name>
    <dbReference type="NCBI Taxonomy" id="39272"/>
    <lineage>
        <taxon>Eukaryota</taxon>
        <taxon>Metazoa</taxon>
        <taxon>Ecdysozoa</taxon>
        <taxon>Arthropoda</taxon>
        <taxon>Hexapoda</taxon>
        <taxon>Collembola</taxon>
        <taxon>Symphypleona</taxon>
        <taxon>Sminthuridae</taxon>
        <taxon>Allacma</taxon>
    </lineage>
</organism>
<gene>
    <name evidence="1" type="ORF">AFUS01_LOCUS21220</name>
</gene>
<reference evidence="1" key="1">
    <citation type="submission" date="2021-06" db="EMBL/GenBank/DDBJ databases">
        <authorList>
            <person name="Hodson N. C."/>
            <person name="Mongue J. A."/>
            <person name="Jaron S. K."/>
        </authorList>
    </citation>
    <scope>NUCLEOTIDE SEQUENCE</scope>
</reference>
<feature type="non-terminal residue" evidence="1">
    <location>
        <position position="1"/>
    </location>
</feature>
<dbReference type="OrthoDB" id="2789670at2759"/>
<accession>A0A8J2PD81</accession>
<dbReference type="Proteomes" id="UP000708208">
    <property type="component" value="Unassembled WGS sequence"/>
</dbReference>
<comment type="caution">
    <text evidence="1">The sequence shown here is derived from an EMBL/GenBank/DDBJ whole genome shotgun (WGS) entry which is preliminary data.</text>
</comment>
<protein>
    <submittedName>
        <fullName evidence="1">Uncharacterized protein</fullName>
    </submittedName>
</protein>
<dbReference type="EMBL" id="CAJVCH010236370">
    <property type="protein sequence ID" value="CAG7732726.1"/>
    <property type="molecule type" value="Genomic_DNA"/>
</dbReference>
<evidence type="ECO:0000313" key="1">
    <source>
        <dbReference type="EMBL" id="CAG7732726.1"/>
    </source>
</evidence>
<proteinExistence type="predicted"/>
<keyword evidence="2" id="KW-1185">Reference proteome</keyword>
<dbReference type="AlphaFoldDB" id="A0A8J2PD81"/>
<name>A0A8J2PD81_9HEXA</name>
<evidence type="ECO:0000313" key="2">
    <source>
        <dbReference type="Proteomes" id="UP000708208"/>
    </source>
</evidence>